<dbReference type="SUPFAM" id="SSF48452">
    <property type="entry name" value="TPR-like"/>
    <property type="match status" value="1"/>
</dbReference>
<evidence type="ECO:0000313" key="2">
    <source>
        <dbReference type="EMBL" id="MQL51396.1"/>
    </source>
</evidence>
<keyword evidence="3" id="KW-1185">Reference proteome</keyword>
<organism evidence="2 3">
    <name type="scientific">Desulfofundulus thermobenzoicus</name>
    <dbReference type="NCBI Taxonomy" id="29376"/>
    <lineage>
        <taxon>Bacteria</taxon>
        <taxon>Bacillati</taxon>
        <taxon>Bacillota</taxon>
        <taxon>Clostridia</taxon>
        <taxon>Eubacteriales</taxon>
        <taxon>Peptococcaceae</taxon>
        <taxon>Desulfofundulus</taxon>
    </lineage>
</organism>
<dbReference type="EMBL" id="WHYR01000007">
    <property type="protein sequence ID" value="MQL51396.1"/>
    <property type="molecule type" value="Genomic_DNA"/>
</dbReference>
<dbReference type="Pfam" id="PF14559">
    <property type="entry name" value="TPR_19"/>
    <property type="match status" value="1"/>
</dbReference>
<dbReference type="Gene3D" id="1.25.40.10">
    <property type="entry name" value="Tetratricopeptide repeat domain"/>
    <property type="match status" value="1"/>
</dbReference>
<accession>A0A6N7IN33</accession>
<evidence type="ECO:0000256" key="1">
    <source>
        <dbReference type="SAM" id="MobiDB-lite"/>
    </source>
</evidence>
<reference evidence="2 3" key="1">
    <citation type="submission" date="2019-10" db="EMBL/GenBank/DDBJ databases">
        <title>Comparative genomics of sulfur disproportionating microorganisms.</title>
        <authorList>
            <person name="Ward L.M."/>
            <person name="Bertran E."/>
            <person name="Johnston D."/>
        </authorList>
    </citation>
    <scope>NUCLEOTIDE SEQUENCE [LARGE SCALE GENOMIC DNA]</scope>
    <source>
        <strain evidence="2 3">DSM 14055</strain>
    </source>
</reference>
<feature type="compositionally biased region" description="Low complexity" evidence="1">
    <location>
        <begin position="8"/>
        <end position="29"/>
    </location>
</feature>
<comment type="caution">
    <text evidence="2">The sequence shown here is derived from an EMBL/GenBank/DDBJ whole genome shotgun (WGS) entry which is preliminary data.</text>
</comment>
<dbReference type="AlphaFoldDB" id="A0A6N7IN33"/>
<protein>
    <submittedName>
        <fullName evidence="2">Tetratricopeptide repeat protein</fullName>
    </submittedName>
</protein>
<dbReference type="Proteomes" id="UP000441717">
    <property type="component" value="Unassembled WGS sequence"/>
</dbReference>
<dbReference type="InterPro" id="IPR011990">
    <property type="entry name" value="TPR-like_helical_dom_sf"/>
</dbReference>
<evidence type="ECO:0000313" key="3">
    <source>
        <dbReference type="Proteomes" id="UP000441717"/>
    </source>
</evidence>
<name>A0A6N7IN33_9FIRM</name>
<feature type="region of interest" description="Disordered" evidence="1">
    <location>
        <begin position="1"/>
        <end position="64"/>
    </location>
</feature>
<feature type="compositionally biased region" description="Low complexity" evidence="1">
    <location>
        <begin position="47"/>
        <end position="61"/>
    </location>
</feature>
<proteinExistence type="predicted"/>
<gene>
    <name evidence="2" type="ORF">GFC01_03780</name>
</gene>
<sequence>MRRRRPGRTAGRQQGRRPAAPGRSAAGAGYAAGPGGRPGRRRKEALAGRPHAGRHAPAAAGRGTGRYLLGKFTEAEQSLQAALPDNQLKGEASLWLALVKEKQGKPDEAQKLVQEAGKINKNSEAVFKQLKALEPLK</sequence>